<dbReference type="AlphaFoldDB" id="A0A8H3CQX0"/>
<evidence type="ECO:0000313" key="2">
    <source>
        <dbReference type="Proteomes" id="UP000663843"/>
    </source>
</evidence>
<name>A0A8H3CQX0_9AGAM</name>
<protein>
    <submittedName>
        <fullName evidence="1">Uncharacterized protein</fullName>
    </submittedName>
</protein>
<gene>
    <name evidence="1" type="ORF">RDB_LOCUS131852</name>
</gene>
<organism evidence="1 2">
    <name type="scientific">Rhizoctonia solani</name>
    <dbReference type="NCBI Taxonomy" id="456999"/>
    <lineage>
        <taxon>Eukaryota</taxon>
        <taxon>Fungi</taxon>
        <taxon>Dikarya</taxon>
        <taxon>Basidiomycota</taxon>
        <taxon>Agaricomycotina</taxon>
        <taxon>Agaricomycetes</taxon>
        <taxon>Cantharellales</taxon>
        <taxon>Ceratobasidiaceae</taxon>
        <taxon>Rhizoctonia</taxon>
    </lineage>
</organism>
<proteinExistence type="predicted"/>
<comment type="caution">
    <text evidence="1">The sequence shown here is derived from an EMBL/GenBank/DDBJ whole genome shotgun (WGS) entry which is preliminary data.</text>
</comment>
<accession>A0A8H3CQX0</accession>
<dbReference type="EMBL" id="CAJMWT010004624">
    <property type="protein sequence ID" value="CAE6493339.1"/>
    <property type="molecule type" value="Genomic_DNA"/>
</dbReference>
<evidence type="ECO:0000313" key="1">
    <source>
        <dbReference type="EMBL" id="CAE6493339.1"/>
    </source>
</evidence>
<reference evidence="1" key="1">
    <citation type="submission" date="2021-01" db="EMBL/GenBank/DDBJ databases">
        <authorList>
            <person name="Kaushik A."/>
        </authorList>
    </citation>
    <scope>NUCLEOTIDE SEQUENCE</scope>
    <source>
        <strain evidence="1">AG2-2IIIB</strain>
    </source>
</reference>
<dbReference type="Proteomes" id="UP000663843">
    <property type="component" value="Unassembled WGS sequence"/>
</dbReference>
<sequence length="186" mass="21082">MERSNQIAERANQLVDNLKRSHPLEQSNALFERVNQLFERLNEHLNQSNQIAKESVPPVEKIGEILGNVNRVLVRIQHAIIRNHRDNTVRALECLVNEKGETPSMSRTTENRTYSDFSVGNSHCLPVAINGVLQNSYMSDSWLGEFIRFYGIDEGLFDNATTVHVKAGKMDAARIRLSEYLTSCLG</sequence>